<dbReference type="PANTHER" id="PTHR34296">
    <property type="entry name" value="TRANSCRIPTIONAL ACTIVATOR PROTEIN MED"/>
    <property type="match status" value="1"/>
</dbReference>
<dbReference type="InterPro" id="IPR028082">
    <property type="entry name" value="Peripla_BP_I"/>
</dbReference>
<name>F8AF63_PYRYC</name>
<dbReference type="RefSeq" id="WP_013905947.1">
    <property type="nucleotide sequence ID" value="NC_015680.1"/>
</dbReference>
<comment type="similarity">
    <text evidence="2">Belongs to the BMP lipoprotein family.</text>
</comment>
<feature type="domain" description="ABC transporter substrate-binding protein PnrA-like" evidence="7">
    <location>
        <begin position="39"/>
        <end position="330"/>
    </location>
</feature>
<dbReference type="Proteomes" id="UP000008386">
    <property type="component" value="Chromosome"/>
</dbReference>
<evidence type="ECO:0000256" key="4">
    <source>
        <dbReference type="ARBA" id="ARBA00022729"/>
    </source>
</evidence>
<evidence type="ECO:0000256" key="2">
    <source>
        <dbReference type="ARBA" id="ARBA00008610"/>
    </source>
</evidence>
<keyword evidence="4" id="KW-0732">Signal</keyword>
<dbReference type="KEGG" id="pya:PYCH_12130"/>
<evidence type="ECO:0000256" key="5">
    <source>
        <dbReference type="ARBA" id="ARBA00023136"/>
    </source>
</evidence>
<gene>
    <name evidence="8" type="ordered locus">PYCH_12130</name>
</gene>
<dbReference type="GO" id="GO:0005886">
    <property type="term" value="C:plasma membrane"/>
    <property type="evidence" value="ECO:0007669"/>
    <property type="project" value="UniProtKB-SubCell"/>
</dbReference>
<keyword evidence="6 8" id="KW-0449">Lipoprotein</keyword>
<reference evidence="8 9" key="1">
    <citation type="journal article" date="2011" name="J. Bacteriol.">
        <title>Complete genome sequence of the obligate piezophilic hyperthermophilic archaeon Pyrococcus yayanosii CH1.</title>
        <authorList>
            <person name="Jun X."/>
            <person name="Lupeng L."/>
            <person name="Minjuan X."/>
            <person name="Oger P."/>
            <person name="Fengping W."/>
            <person name="Jebbar M."/>
            <person name="Xiang X."/>
        </authorList>
    </citation>
    <scope>NUCLEOTIDE SEQUENCE [LARGE SCALE GENOMIC DNA]</scope>
    <source>
        <strain evidence="9">CH1 / JCM 16557</strain>
    </source>
</reference>
<accession>F8AF63</accession>
<evidence type="ECO:0000256" key="1">
    <source>
        <dbReference type="ARBA" id="ARBA00004193"/>
    </source>
</evidence>
<dbReference type="SUPFAM" id="SSF53822">
    <property type="entry name" value="Periplasmic binding protein-like I"/>
    <property type="match status" value="1"/>
</dbReference>
<dbReference type="STRING" id="529709.PYCH_12130"/>
<keyword evidence="3" id="KW-1003">Cell membrane</keyword>
<dbReference type="HOGENOM" id="CLU_038813_0_0_2"/>
<dbReference type="Pfam" id="PF02608">
    <property type="entry name" value="Bmp"/>
    <property type="match status" value="1"/>
</dbReference>
<evidence type="ECO:0000256" key="6">
    <source>
        <dbReference type="ARBA" id="ARBA00023288"/>
    </source>
</evidence>
<dbReference type="OrthoDB" id="26626at2157"/>
<dbReference type="InterPro" id="IPR003760">
    <property type="entry name" value="PnrA-like"/>
</dbReference>
<keyword evidence="9" id="KW-1185">Reference proteome</keyword>
<dbReference type="PROSITE" id="PS51257">
    <property type="entry name" value="PROKAR_LIPOPROTEIN"/>
    <property type="match status" value="1"/>
</dbReference>
<dbReference type="Gene3D" id="3.40.50.2300">
    <property type="match status" value="2"/>
</dbReference>
<dbReference type="InterPro" id="IPR050957">
    <property type="entry name" value="BMP_lipoprotein"/>
</dbReference>
<keyword evidence="5" id="KW-0472">Membrane</keyword>
<protein>
    <submittedName>
        <fullName evidence="8">Basic membrane lipoprotein</fullName>
    </submittedName>
</protein>
<dbReference type="GeneID" id="10837786"/>
<evidence type="ECO:0000256" key="3">
    <source>
        <dbReference type="ARBA" id="ARBA00022475"/>
    </source>
</evidence>
<organism evidence="8 9">
    <name type="scientific">Pyrococcus yayanosii (strain CH1 / JCM 16557)</name>
    <dbReference type="NCBI Taxonomy" id="529709"/>
    <lineage>
        <taxon>Archaea</taxon>
        <taxon>Methanobacteriati</taxon>
        <taxon>Methanobacteriota</taxon>
        <taxon>Thermococci</taxon>
        <taxon>Thermococcales</taxon>
        <taxon>Thermococcaceae</taxon>
        <taxon>Pyrococcus</taxon>
    </lineage>
</organism>
<dbReference type="PANTHER" id="PTHR34296:SF2">
    <property type="entry name" value="ABC TRANSPORTER GUANOSINE-BINDING PROTEIN NUPN"/>
    <property type="match status" value="1"/>
</dbReference>
<dbReference type="AlphaFoldDB" id="F8AF63"/>
<dbReference type="eggNOG" id="arCOG00258">
    <property type="taxonomic scope" value="Archaea"/>
</dbReference>
<dbReference type="EMBL" id="CP002779">
    <property type="protein sequence ID" value="AEH24891.1"/>
    <property type="molecule type" value="Genomic_DNA"/>
</dbReference>
<evidence type="ECO:0000313" key="8">
    <source>
        <dbReference type="EMBL" id="AEH24891.1"/>
    </source>
</evidence>
<evidence type="ECO:0000313" key="9">
    <source>
        <dbReference type="Proteomes" id="UP000008386"/>
    </source>
</evidence>
<sequence>MRNRSGLALAVAILVMMAVASGCIQGETSPTATPEKKVKVAVLFDVGGRGDLSFNDMAYLGAERAKKELGVEVDYMTPKSNEDMVPLLRQLSESGEYDLLVLIGFLWTGPLNEVADDYPNQKFALIDSTTGKVRENEVDILFREQEVAALMGVIASGMAYELGGNTIGAVAGMDIPPLWKFHIGYLFGAKYFEKKTGKPVKVLWQYTGTFTDTQVGYNTAMQLLQQDAKVLYGLAGLTHVGMFNAIIDWNEQGKGKALAMGQDASQEWYAPKYIPISGAKRVDVAVYKAIEMVVKGEWKGGIVTLGLKENGVGYWDLEGVREFAQFAYEAGKLKGMTPDEVVNIVKETREAYIKPYVWDIVNELAEKIKSGEIVFKTPKTHEEYEKIIEELNKGNLDAALEKGSVS</sequence>
<proteinExistence type="inferred from homology"/>
<comment type="subcellular location">
    <subcellularLocation>
        <location evidence="1">Cell membrane</location>
        <topology evidence="1">Lipid-anchor</topology>
    </subcellularLocation>
</comment>
<evidence type="ECO:0000259" key="7">
    <source>
        <dbReference type="Pfam" id="PF02608"/>
    </source>
</evidence>